<dbReference type="PROSITE" id="PS51257">
    <property type="entry name" value="PROKAR_LIPOPROTEIN"/>
    <property type="match status" value="1"/>
</dbReference>
<reference evidence="2" key="1">
    <citation type="submission" date="2021-01" db="EMBL/GenBank/DDBJ databases">
        <title>Description of Breznakiella homolactica.</title>
        <authorList>
            <person name="Song Y."/>
            <person name="Brune A."/>
        </authorList>
    </citation>
    <scope>NUCLEOTIDE SEQUENCE</scope>
    <source>
        <strain evidence="2">RmG30</strain>
    </source>
</reference>
<name>A0A7T7XN15_9SPIR</name>
<proteinExistence type="predicted"/>
<dbReference type="EMBL" id="CP067089">
    <property type="protein sequence ID" value="QQO09247.1"/>
    <property type="molecule type" value="Genomic_DNA"/>
</dbReference>
<evidence type="ECO:0000256" key="1">
    <source>
        <dbReference type="SAM" id="SignalP"/>
    </source>
</evidence>
<gene>
    <name evidence="2" type="ORF">JFL75_20335</name>
</gene>
<accession>A0A7T7XN15</accession>
<dbReference type="Proteomes" id="UP000595917">
    <property type="component" value="Chromosome"/>
</dbReference>
<organism evidence="2 3">
    <name type="scientific">Breznakiella homolactica</name>
    <dbReference type="NCBI Taxonomy" id="2798577"/>
    <lineage>
        <taxon>Bacteria</taxon>
        <taxon>Pseudomonadati</taxon>
        <taxon>Spirochaetota</taxon>
        <taxon>Spirochaetia</taxon>
        <taxon>Spirochaetales</taxon>
        <taxon>Breznakiellaceae</taxon>
        <taxon>Breznakiella</taxon>
    </lineage>
</organism>
<keyword evidence="1" id="KW-0732">Signal</keyword>
<dbReference type="KEGG" id="bhc:JFL75_20335"/>
<keyword evidence="3" id="KW-1185">Reference proteome</keyword>
<feature type="signal peptide" evidence="1">
    <location>
        <begin position="1"/>
        <end position="24"/>
    </location>
</feature>
<feature type="chain" id="PRO_5030657759" description="Lipoprotein" evidence="1">
    <location>
        <begin position="25"/>
        <end position="226"/>
    </location>
</feature>
<dbReference type="RefSeq" id="WP_215626553.1">
    <property type="nucleotide sequence ID" value="NZ_CP067089.2"/>
</dbReference>
<evidence type="ECO:0000313" key="2">
    <source>
        <dbReference type="EMBL" id="QQO09247.1"/>
    </source>
</evidence>
<sequence>MKRIAVLALIAGALVMAGCASKPAEQTQTLPPAPEYVERTDTYQVIDHKTKAVGQDVPEWVTRYISDGVSGVEAMPQYNNKYVFIGEDSGTNLNALRQWSTGFTVAQDLSRMVSSRVQARFAGAAAGSPDDEYGRYFENVVKSASDATYSGARKETDFWLLKRYFKADGKTVDREVYDFYVLVSIDKDLLQRQINDILDGVNVDTPPTREQSTAIDRVKEAFYEGF</sequence>
<dbReference type="AlphaFoldDB" id="A0A7T7XN15"/>
<evidence type="ECO:0000313" key="3">
    <source>
        <dbReference type="Proteomes" id="UP000595917"/>
    </source>
</evidence>
<protein>
    <recommendedName>
        <fullName evidence="4">Lipoprotein</fullName>
    </recommendedName>
</protein>
<evidence type="ECO:0008006" key="4">
    <source>
        <dbReference type="Google" id="ProtNLM"/>
    </source>
</evidence>